<dbReference type="Pfam" id="PF00258">
    <property type="entry name" value="Flavodoxin_1"/>
    <property type="match status" value="1"/>
</dbReference>
<dbReference type="PANTHER" id="PTHR42809">
    <property type="entry name" value="FLAVODOXIN 2"/>
    <property type="match status" value="1"/>
</dbReference>
<dbReference type="Gene3D" id="3.40.50.360">
    <property type="match status" value="1"/>
</dbReference>
<dbReference type="RefSeq" id="WP_133441657.1">
    <property type="nucleotide sequence ID" value="NZ_CP034726.1"/>
</dbReference>
<gene>
    <name evidence="9" type="ORF">ELX58_02845</name>
</gene>
<evidence type="ECO:0000256" key="5">
    <source>
        <dbReference type="ARBA" id="ARBA00022630"/>
    </source>
</evidence>
<organism evidence="9 10">
    <name type="scientific">Acetilactobacillus jinshanensis</name>
    <dbReference type="NCBI Taxonomy" id="1720083"/>
    <lineage>
        <taxon>Bacteria</taxon>
        <taxon>Bacillati</taxon>
        <taxon>Bacillota</taxon>
        <taxon>Bacilli</taxon>
        <taxon>Lactobacillales</taxon>
        <taxon>Lactobacillaceae</taxon>
        <taxon>Acetilactobacillus</taxon>
    </lineage>
</organism>
<comment type="cofactor">
    <cofactor evidence="1">
        <name>FMN</name>
        <dbReference type="ChEBI" id="CHEBI:58210"/>
    </cofactor>
</comment>
<evidence type="ECO:0000256" key="2">
    <source>
        <dbReference type="ARBA" id="ARBA00003297"/>
    </source>
</evidence>
<name>A0A4P6ZLI6_9LACO</name>
<dbReference type="PANTHER" id="PTHR42809:SF1">
    <property type="entry name" value="FLAVODOXIN 1"/>
    <property type="match status" value="1"/>
</dbReference>
<dbReference type="InterPro" id="IPR050619">
    <property type="entry name" value="Flavodoxin"/>
</dbReference>
<accession>A0A4P6ZLI6</accession>
<evidence type="ECO:0000256" key="3">
    <source>
        <dbReference type="ARBA" id="ARBA00005267"/>
    </source>
</evidence>
<evidence type="ECO:0000256" key="4">
    <source>
        <dbReference type="ARBA" id="ARBA00022448"/>
    </source>
</evidence>
<feature type="domain" description="Flavodoxin-like" evidence="8">
    <location>
        <begin position="4"/>
        <end position="146"/>
    </location>
</feature>
<dbReference type="InterPro" id="IPR029039">
    <property type="entry name" value="Flavoprotein-like_sf"/>
</dbReference>
<dbReference type="GO" id="GO:0016651">
    <property type="term" value="F:oxidoreductase activity, acting on NAD(P)H"/>
    <property type="evidence" value="ECO:0007669"/>
    <property type="project" value="UniProtKB-ARBA"/>
</dbReference>
<comment type="similarity">
    <text evidence="3">Belongs to the flavodoxin family.</text>
</comment>
<dbReference type="SUPFAM" id="SSF52218">
    <property type="entry name" value="Flavoproteins"/>
    <property type="match status" value="1"/>
</dbReference>
<keyword evidence="10" id="KW-1185">Reference proteome</keyword>
<dbReference type="KEGG" id="lji:ELX58_02845"/>
<keyword evidence="7" id="KW-0249">Electron transport</keyword>
<evidence type="ECO:0000256" key="1">
    <source>
        <dbReference type="ARBA" id="ARBA00001917"/>
    </source>
</evidence>
<sequence>MLKAHVVFATITGNNEAIADIVTDKLNDLGVHTVESDMSQTDPTEFKDDNICVVCSYTYNNGDLHLPFEGVDFYEDLKLLDLSNQVYGVAGSGDTFYKKHYNVAVDKFDQAFKQAKAKPGAKRVKINLSPDENDIKTLDTFTKQLISTAKDKLVKA</sequence>
<keyword evidence="6" id="KW-0288">FMN</keyword>
<dbReference type="PROSITE" id="PS50902">
    <property type="entry name" value="FLAVODOXIN_LIKE"/>
    <property type="match status" value="1"/>
</dbReference>
<dbReference type="EMBL" id="CP034726">
    <property type="protein sequence ID" value="QBP18100.1"/>
    <property type="molecule type" value="Genomic_DNA"/>
</dbReference>
<dbReference type="GO" id="GO:0010181">
    <property type="term" value="F:FMN binding"/>
    <property type="evidence" value="ECO:0007669"/>
    <property type="project" value="InterPro"/>
</dbReference>
<evidence type="ECO:0000256" key="7">
    <source>
        <dbReference type="ARBA" id="ARBA00022982"/>
    </source>
</evidence>
<reference evidence="10" key="1">
    <citation type="submission" date="2018-12" db="EMBL/GenBank/DDBJ databases">
        <title>A new species of lactobacillus.</title>
        <authorList>
            <person name="Jian Y."/>
            <person name="Xin L."/>
            <person name="Hong Z.J."/>
            <person name="Ming L.Z."/>
            <person name="Hong X.Z."/>
        </authorList>
    </citation>
    <scope>NUCLEOTIDE SEQUENCE [LARGE SCALE GENOMIC DNA]</scope>
    <source>
        <strain evidence="10">HSLZ-75</strain>
    </source>
</reference>
<dbReference type="InterPro" id="IPR008254">
    <property type="entry name" value="Flavodoxin/NO_synth"/>
</dbReference>
<protein>
    <submittedName>
        <fullName evidence="9">Flavodoxin</fullName>
    </submittedName>
</protein>
<keyword evidence="5" id="KW-0285">Flavoprotein</keyword>
<dbReference type="OrthoDB" id="9790745at2"/>
<dbReference type="Proteomes" id="UP000294321">
    <property type="component" value="Chromosome"/>
</dbReference>
<dbReference type="NCBIfam" id="NF005587">
    <property type="entry name" value="PRK07308.1"/>
    <property type="match status" value="1"/>
</dbReference>
<comment type="function">
    <text evidence="2">Low-potential electron donor to a number of redox enzymes.</text>
</comment>
<dbReference type="AlphaFoldDB" id="A0A4P6ZLI6"/>
<keyword evidence="4" id="KW-0813">Transport</keyword>
<evidence type="ECO:0000313" key="10">
    <source>
        <dbReference type="Proteomes" id="UP000294321"/>
    </source>
</evidence>
<proteinExistence type="inferred from homology"/>
<evidence type="ECO:0000313" key="9">
    <source>
        <dbReference type="EMBL" id="QBP18100.1"/>
    </source>
</evidence>
<evidence type="ECO:0000256" key="6">
    <source>
        <dbReference type="ARBA" id="ARBA00022643"/>
    </source>
</evidence>
<evidence type="ECO:0000259" key="8">
    <source>
        <dbReference type="PROSITE" id="PS50902"/>
    </source>
</evidence>